<evidence type="ECO:0000313" key="2">
    <source>
        <dbReference type="Proteomes" id="UP000827872"/>
    </source>
</evidence>
<protein>
    <submittedName>
        <fullName evidence="1">Uncharacterized protein</fullName>
    </submittedName>
</protein>
<accession>A0ACB8ECN7</accession>
<reference evidence="1" key="1">
    <citation type="submission" date="2021-08" db="EMBL/GenBank/DDBJ databases">
        <title>The first chromosome-level gecko genome reveals the dynamic sex chromosomes of Neotropical dwarf geckos (Sphaerodactylidae: Sphaerodactylus).</title>
        <authorList>
            <person name="Pinto B.J."/>
            <person name="Keating S.E."/>
            <person name="Gamble T."/>
        </authorList>
    </citation>
    <scope>NUCLEOTIDE SEQUENCE</scope>
    <source>
        <strain evidence="1">TG3544</strain>
    </source>
</reference>
<name>A0ACB8ECN7_9SAUR</name>
<comment type="caution">
    <text evidence="1">The sequence shown here is derived from an EMBL/GenBank/DDBJ whole genome shotgun (WGS) entry which is preliminary data.</text>
</comment>
<gene>
    <name evidence="1" type="ORF">K3G42_004241</name>
</gene>
<evidence type="ECO:0000313" key="1">
    <source>
        <dbReference type="EMBL" id="KAH7990203.1"/>
    </source>
</evidence>
<dbReference type="Proteomes" id="UP000827872">
    <property type="component" value="Linkage Group LG16"/>
</dbReference>
<organism evidence="1 2">
    <name type="scientific">Sphaerodactylus townsendi</name>
    <dbReference type="NCBI Taxonomy" id="933632"/>
    <lineage>
        <taxon>Eukaryota</taxon>
        <taxon>Metazoa</taxon>
        <taxon>Chordata</taxon>
        <taxon>Craniata</taxon>
        <taxon>Vertebrata</taxon>
        <taxon>Euteleostomi</taxon>
        <taxon>Lepidosauria</taxon>
        <taxon>Squamata</taxon>
        <taxon>Bifurcata</taxon>
        <taxon>Gekkota</taxon>
        <taxon>Sphaerodactylidae</taxon>
        <taxon>Sphaerodactylus</taxon>
    </lineage>
</organism>
<proteinExistence type="predicted"/>
<dbReference type="EMBL" id="CM037629">
    <property type="protein sequence ID" value="KAH7990203.1"/>
    <property type="molecule type" value="Genomic_DNA"/>
</dbReference>
<keyword evidence="2" id="KW-1185">Reference proteome</keyword>
<sequence length="95" mass="11023">MAVTSGPALAGFRAAEKARCRVLTLETVSLFRKYLSVLDLPISCLRSQDVLFVLTKEEAELAKRAMRCHHSQLLWFRRLYIVFSRYMVINSLRFL</sequence>